<reference evidence="1 2" key="1">
    <citation type="submission" date="2020-03" db="EMBL/GenBank/DDBJ databases">
        <title>Genomic Encyclopedia of Type Strains, Phase IV (KMG-IV): sequencing the most valuable type-strain genomes for metagenomic binning, comparative biology and taxonomic classification.</title>
        <authorList>
            <person name="Goeker M."/>
        </authorList>
    </citation>
    <scope>NUCLEOTIDE SEQUENCE [LARGE SCALE GENOMIC DNA]</scope>
    <source>
        <strain evidence="1 2">DSM 5718</strain>
    </source>
</reference>
<dbReference type="AlphaFoldDB" id="A0A846MT93"/>
<dbReference type="EMBL" id="JAASRN010000004">
    <property type="protein sequence ID" value="NIK74651.1"/>
    <property type="molecule type" value="Genomic_DNA"/>
</dbReference>
<sequence>MMKLLLSKYLYRIVLVCLLPFVAQAQELYILNEPASNIPKGALGVRLIHMHYPNEQPNSTDRFRLMHALRLAYGISGRWMLWVQPAFSNHHSLELPPDLVNHYHIGTQTVFYSSNPQQVVPYPYRYAGTHFYTKYLFLKHDERNDHFRAAIYAEYSTANNPHEEAEANLYDDTGGWGAGLVITKLYHRWALSYTTGVIVPHPYEGTSGGLPTRMEYGVAWKYNLSLGYLLAPRVYRDYHQNNTNLYVELMGKQYPAARIIQDGERIPASSELHIGQYYWEVYAGIQKIVNSNTRIEITIGAPLYRRSYIHNYPVVQIQLQHYFFP</sequence>
<comment type="caution">
    <text evidence="1">The sequence shown here is derived from an EMBL/GenBank/DDBJ whole genome shotgun (WGS) entry which is preliminary data.</text>
</comment>
<evidence type="ECO:0008006" key="3">
    <source>
        <dbReference type="Google" id="ProtNLM"/>
    </source>
</evidence>
<proteinExistence type="predicted"/>
<evidence type="ECO:0000313" key="1">
    <source>
        <dbReference type="EMBL" id="NIK74651.1"/>
    </source>
</evidence>
<organism evidence="1 2">
    <name type="scientific">Thermonema lapsum</name>
    <dbReference type="NCBI Taxonomy" id="28195"/>
    <lineage>
        <taxon>Bacteria</taxon>
        <taxon>Pseudomonadati</taxon>
        <taxon>Bacteroidota</taxon>
        <taxon>Cytophagia</taxon>
        <taxon>Cytophagales</taxon>
        <taxon>Thermonemataceae</taxon>
        <taxon>Thermonema</taxon>
    </lineage>
</organism>
<keyword evidence="2" id="KW-1185">Reference proteome</keyword>
<dbReference type="RefSeq" id="WP_166920622.1">
    <property type="nucleotide sequence ID" value="NZ_JAASRN010000004.1"/>
</dbReference>
<dbReference type="Proteomes" id="UP000537126">
    <property type="component" value="Unassembled WGS sequence"/>
</dbReference>
<protein>
    <recommendedName>
        <fullName evidence="3">MetA-pathway of phenol degradation</fullName>
    </recommendedName>
</protein>
<gene>
    <name evidence="1" type="ORF">FHS56_002180</name>
</gene>
<accession>A0A846MT93</accession>
<evidence type="ECO:0000313" key="2">
    <source>
        <dbReference type="Proteomes" id="UP000537126"/>
    </source>
</evidence>
<name>A0A846MT93_9BACT</name>